<organism evidence="2 3">
    <name type="scientific">Streptomyces halstedii</name>
    <dbReference type="NCBI Taxonomy" id="1944"/>
    <lineage>
        <taxon>Bacteria</taxon>
        <taxon>Bacillati</taxon>
        <taxon>Actinomycetota</taxon>
        <taxon>Actinomycetes</taxon>
        <taxon>Kitasatosporales</taxon>
        <taxon>Streptomycetaceae</taxon>
        <taxon>Streptomyces</taxon>
    </lineage>
</organism>
<gene>
    <name evidence="2" type="ORF">G3I29_02860</name>
</gene>
<sequence length="83" mass="7971">MTGGPDAFVLGVDSGGSGLRVALARVDDGERGTPAPSTVLRAGPVRTGPSGIDADHLLAQVLPAARESLAAAGPGATLAAVAV</sequence>
<name>A0A6N9TY06_STRHA</name>
<feature type="region of interest" description="Disordered" evidence="1">
    <location>
        <begin position="27"/>
        <end position="46"/>
    </location>
</feature>
<reference evidence="2 3" key="1">
    <citation type="submission" date="2020-01" db="EMBL/GenBank/DDBJ databases">
        <title>Insect and environment-associated Actinomycetes.</title>
        <authorList>
            <person name="Currrie C."/>
            <person name="Chevrette M."/>
            <person name="Carlson C."/>
            <person name="Stubbendieck R."/>
            <person name="Wendt-Pienkowski E."/>
        </authorList>
    </citation>
    <scope>NUCLEOTIDE SEQUENCE [LARGE SCALE GENOMIC DNA]</scope>
    <source>
        <strain evidence="2 3">SID11342</strain>
    </source>
</reference>
<evidence type="ECO:0000313" key="2">
    <source>
        <dbReference type="EMBL" id="NEA14496.1"/>
    </source>
</evidence>
<comment type="caution">
    <text evidence="2">The sequence shown here is derived from an EMBL/GenBank/DDBJ whole genome shotgun (WGS) entry which is preliminary data.</text>
</comment>
<feature type="non-terminal residue" evidence="2">
    <location>
        <position position="83"/>
    </location>
</feature>
<dbReference type="AlphaFoldDB" id="A0A6N9TY06"/>
<evidence type="ECO:0000313" key="3">
    <source>
        <dbReference type="Proteomes" id="UP000471293"/>
    </source>
</evidence>
<evidence type="ECO:0000256" key="1">
    <source>
        <dbReference type="SAM" id="MobiDB-lite"/>
    </source>
</evidence>
<protein>
    <submittedName>
        <fullName evidence="2">ATPase</fullName>
    </submittedName>
</protein>
<proteinExistence type="predicted"/>
<dbReference type="Proteomes" id="UP000471293">
    <property type="component" value="Unassembled WGS sequence"/>
</dbReference>
<dbReference type="EMBL" id="JAAGLQ010000051">
    <property type="protein sequence ID" value="NEA14496.1"/>
    <property type="molecule type" value="Genomic_DNA"/>
</dbReference>
<accession>A0A6N9TY06</accession>